<dbReference type="InterPro" id="IPR039467">
    <property type="entry name" value="TFIIIB_B''_Myb"/>
</dbReference>
<evidence type="ECO:0000313" key="3">
    <source>
        <dbReference type="EnsemblMetazoa" id="AFUN006583-PA"/>
    </source>
</evidence>
<feature type="compositionally biased region" description="Polar residues" evidence="1">
    <location>
        <begin position="106"/>
        <end position="117"/>
    </location>
</feature>
<dbReference type="PANTHER" id="PTHR22929:SF0">
    <property type="entry name" value="TRANSCRIPTION FACTOR TFIIIB COMPONENT B'' HOMOLOG"/>
    <property type="match status" value="1"/>
</dbReference>
<dbReference type="GO" id="GO:0001156">
    <property type="term" value="F:TFIIIC-class transcription factor complex binding"/>
    <property type="evidence" value="ECO:0007669"/>
    <property type="project" value="TreeGrafter"/>
</dbReference>
<feature type="compositionally biased region" description="Basic and acidic residues" evidence="1">
    <location>
        <begin position="407"/>
        <end position="427"/>
    </location>
</feature>
<feature type="region of interest" description="Disordered" evidence="1">
    <location>
        <begin position="226"/>
        <end position="269"/>
    </location>
</feature>
<feature type="compositionally biased region" description="Basic and acidic residues" evidence="1">
    <location>
        <begin position="232"/>
        <end position="241"/>
    </location>
</feature>
<dbReference type="EnsemblMetazoa" id="AFUN006583-RA">
    <property type="protein sequence ID" value="AFUN006583-PA"/>
    <property type="gene ID" value="AFUN006583"/>
</dbReference>
<dbReference type="PANTHER" id="PTHR22929">
    <property type="entry name" value="RNA POLYMERASE III TRANSCRIPTION INITIATION FACTOR B"/>
    <property type="match status" value="1"/>
</dbReference>
<dbReference type="VEuPathDB" id="VectorBase:AFUN006583"/>
<feature type="compositionally biased region" description="Polar residues" evidence="1">
    <location>
        <begin position="1053"/>
        <end position="1063"/>
    </location>
</feature>
<feature type="region of interest" description="Disordered" evidence="1">
    <location>
        <begin position="1053"/>
        <end position="1072"/>
    </location>
</feature>
<sequence length="1164" mass="128967">MATRRPRVKVAANLSIRRPPKINTANVAVDLIKQEVPVTASAPAKEADIPHSVALLPPVSKDIVAEEIIQTGTLPTSKPDVPSEEPFQDFKLPKPVDDVAKVSSYPEPNTSTANTFPNGDEPMSPRKQDSRPTFTLPLARKRNRTESLTSNKSLPEGVTVNKVTRKVATKQEESQRTLENKKEIRKRLTNIENVNKQNLTMFDMIYYNPINNPMTLPALSKRGSLENIPKSVDGRERDGVRSRSVSKSRSPTPAPSGSAPVPSPIPAAPVQLTPQLKLGPNGEMILDEASLVIENEREKEMRETLANTDIVYQDEYSGNSGYYSRIRRTKDWADEETIRFYRCLHTIGTDFSMMLTLFPQRSRRDLKLKFKKEERLNLRLVNKALLHPKEFNVDELRQQFAEEDEQLEKQRQEEKQRKMESMEQHHKEQLRKKLMLQMSTSNNPQRRLSKSERVMADGSELLGVEIKKPKRKAPSKKRTSAKPVIVTLPAIADAEQAEEQQQVFGTVSEVNTMGLLCNSANSLTIDIVPKESFKKRKRTPTPKKRATAKLDSSTVKTNAVEPKVQQQVESILEINQCIAVNTDNTSVEIAADAELSKETARFPASKKRDTAKLASTKVTSDMLQEQQQQHLPEFVPERHTSPHRLVDNANNVPVNTAIITVTSECSTNSSSLNQPIGSTSPVPAASNVVEKNDQQPVESISEENVLVLMEEPKNTSNYRTPGAKRGAKKLSKVWKRKPKIKKQFTRKAVTTGSVALKGADTKEQADCAVVIKKDVTEDVAPEGNVSNDPVSNNPSEPFVSYEPAAATYDNANIDLPAVKYQCMDDIEVDGYEISDEIMNTVDYDDADGTDAATADASSANVVVQNQEDDSITVITLQNLDDQTHTTCIRTDVGQTLEPTMINELTPVEIKYDEYDAGSQLVLPCGENLTKAELCNVQHHNTNANSEPNTGGNSATANAQMIDWPPVTVPTTESIPYIVYEKLEYGSSSGTVIIPDILPDKATAFKGQSAQYTTTGQGFSNVPMLEQKNSPAAAPALVVAVDDLQNKTSCYTTVANSSPKQETLSDVPRREDPQVSKYEVFDTGVSSKEIEEEEEEEEDDGGFSLEDIDINSLVLVESQDSVDPNRTFYEIYVSNPDTGQLSEKPLDVPADVIENIRQILEAGER</sequence>
<feature type="compositionally biased region" description="Basic and acidic residues" evidence="1">
    <location>
        <begin position="91"/>
        <end position="100"/>
    </location>
</feature>
<accession>A0A182RK15</accession>
<dbReference type="Pfam" id="PF15963">
    <property type="entry name" value="Myb_DNA-bind_7"/>
    <property type="match status" value="1"/>
</dbReference>
<dbReference type="GO" id="GO:0070898">
    <property type="term" value="P:RNA polymerase III preinitiation complex assembly"/>
    <property type="evidence" value="ECO:0007669"/>
    <property type="project" value="TreeGrafter"/>
</dbReference>
<feature type="region of interest" description="Disordered" evidence="1">
    <location>
        <begin position="71"/>
        <end position="156"/>
    </location>
</feature>
<reference evidence="3" key="1">
    <citation type="submission" date="2020-05" db="UniProtKB">
        <authorList>
            <consortium name="EnsemblMetazoa"/>
        </authorList>
    </citation>
    <scope>IDENTIFICATION</scope>
    <source>
        <strain evidence="3">FUMOZ</strain>
    </source>
</reference>
<feature type="region of interest" description="Disordered" evidence="1">
    <location>
        <begin position="404"/>
        <end position="429"/>
    </location>
</feature>
<dbReference type="AlphaFoldDB" id="A0A182RK15"/>
<feature type="domain" description="Transcription factor TFIIIB component B'' Myb" evidence="2">
    <location>
        <begin position="323"/>
        <end position="406"/>
    </location>
</feature>
<organism evidence="3">
    <name type="scientific">Anopheles funestus</name>
    <name type="common">African malaria mosquito</name>
    <dbReference type="NCBI Taxonomy" id="62324"/>
    <lineage>
        <taxon>Eukaryota</taxon>
        <taxon>Metazoa</taxon>
        <taxon>Ecdysozoa</taxon>
        <taxon>Arthropoda</taxon>
        <taxon>Hexapoda</taxon>
        <taxon>Insecta</taxon>
        <taxon>Pterygota</taxon>
        <taxon>Neoptera</taxon>
        <taxon>Endopterygota</taxon>
        <taxon>Diptera</taxon>
        <taxon>Nematocera</taxon>
        <taxon>Culicoidea</taxon>
        <taxon>Culicidae</taxon>
        <taxon>Anophelinae</taxon>
        <taxon>Anopheles</taxon>
    </lineage>
</organism>
<evidence type="ECO:0000259" key="2">
    <source>
        <dbReference type="Pfam" id="PF15963"/>
    </source>
</evidence>
<proteinExistence type="predicted"/>
<feature type="compositionally biased region" description="Basic residues" evidence="1">
    <location>
        <begin position="534"/>
        <end position="547"/>
    </location>
</feature>
<dbReference type="GO" id="GO:0000126">
    <property type="term" value="C:transcription factor TFIIIB complex"/>
    <property type="evidence" value="ECO:0007669"/>
    <property type="project" value="TreeGrafter"/>
</dbReference>
<dbReference type="VEuPathDB" id="VectorBase:AFUN2_007434"/>
<dbReference type="STRING" id="62324.A0A182RK15"/>
<feature type="region of interest" description="Disordered" evidence="1">
    <location>
        <begin position="534"/>
        <end position="554"/>
    </location>
</feature>
<name>A0A182RK15_ANOFN</name>
<feature type="compositionally biased region" description="Low complexity" evidence="1">
    <location>
        <begin position="242"/>
        <end position="260"/>
    </location>
</feature>
<protein>
    <recommendedName>
        <fullName evidence="2">Transcription factor TFIIIB component B'' Myb domain-containing protein</fullName>
    </recommendedName>
</protein>
<evidence type="ECO:0000256" key="1">
    <source>
        <dbReference type="SAM" id="MobiDB-lite"/>
    </source>
</evidence>